<gene>
    <name evidence="1" type="ORF">EDC36_104166</name>
    <name evidence="2" type="ORF">Tigna_01963</name>
</gene>
<dbReference type="InterPro" id="IPR008861">
    <property type="entry name" value="GpX-like"/>
</dbReference>
<evidence type="ECO:0000313" key="4">
    <source>
        <dbReference type="Proteomes" id="UP000315577"/>
    </source>
</evidence>
<dbReference type="Proteomes" id="UP000315577">
    <property type="component" value="Unassembled WGS sequence"/>
</dbReference>
<dbReference type="EMBL" id="SMAH01000004">
    <property type="protein sequence ID" value="TCS98742.1"/>
    <property type="molecule type" value="Genomic_DNA"/>
</dbReference>
<dbReference type="Proteomes" id="UP000295536">
    <property type="component" value="Unassembled WGS sequence"/>
</dbReference>
<dbReference type="OrthoDB" id="8759063at2"/>
<evidence type="ECO:0000313" key="2">
    <source>
        <dbReference type="EMBL" id="TSE20332.1"/>
    </source>
</evidence>
<accession>A0A4R3LFK7</accession>
<sequence length="68" mass="7534">MTQEIIAQEGETLDAALWRVLRRTDIAPQVLEANAQLARLPIKLPAGARILVPELPEPPVQSIVRLWG</sequence>
<dbReference type="RefSeq" id="WP_132962060.1">
    <property type="nucleotide sequence ID" value="NZ_SMAH01000004.1"/>
</dbReference>
<reference evidence="1 3" key="1">
    <citation type="submission" date="2019-03" db="EMBL/GenBank/DDBJ databases">
        <title>Genomic Encyclopedia of Type Strains, Phase IV (KMG-IV): sequencing the most valuable type-strain genomes for metagenomic binning, comparative biology and taxonomic classification.</title>
        <authorList>
            <person name="Goeker M."/>
        </authorList>
    </citation>
    <scope>NUCLEOTIDE SEQUENCE [LARGE SCALE GENOMIC DNA]</scope>
    <source>
        <strain evidence="1 3">DSM 12034</strain>
    </source>
</reference>
<keyword evidence="4" id="KW-1185">Reference proteome</keyword>
<dbReference type="EMBL" id="VJNC01000013">
    <property type="protein sequence ID" value="TSE20332.1"/>
    <property type="molecule type" value="Genomic_DNA"/>
</dbReference>
<protein>
    <submittedName>
        <fullName evidence="1 2">Phage tail protein X</fullName>
    </submittedName>
</protein>
<evidence type="ECO:0000313" key="1">
    <source>
        <dbReference type="EMBL" id="TCS98742.1"/>
    </source>
</evidence>
<reference evidence="2 4" key="2">
    <citation type="submission" date="2019-07" db="EMBL/GenBank/DDBJ databases">
        <title>Tepidimonas ignava SPS-1037 draft genome.</title>
        <authorList>
            <person name="Da Costa M.S."/>
            <person name="Froufe H.J.C."/>
            <person name="Egas C."/>
            <person name="Albuquerque L."/>
        </authorList>
    </citation>
    <scope>NUCLEOTIDE SEQUENCE [LARGE SCALE GENOMIC DNA]</scope>
    <source>
        <strain evidence="2 4">SPS-1037</strain>
    </source>
</reference>
<comment type="caution">
    <text evidence="1">The sequence shown here is derived from an EMBL/GenBank/DDBJ whole genome shotgun (WGS) entry which is preliminary data.</text>
</comment>
<organism evidence="1 3">
    <name type="scientific">Tepidimonas ignava</name>
    <dbReference type="NCBI Taxonomy" id="114249"/>
    <lineage>
        <taxon>Bacteria</taxon>
        <taxon>Pseudomonadati</taxon>
        <taxon>Pseudomonadota</taxon>
        <taxon>Betaproteobacteria</taxon>
        <taxon>Burkholderiales</taxon>
        <taxon>Tepidimonas</taxon>
    </lineage>
</organism>
<dbReference type="AlphaFoldDB" id="A0A4R3LFK7"/>
<name>A0A4R3LFK7_9BURK</name>
<evidence type="ECO:0000313" key="3">
    <source>
        <dbReference type="Proteomes" id="UP000295536"/>
    </source>
</evidence>
<dbReference type="Pfam" id="PF05489">
    <property type="entry name" value="Phage_tail_X"/>
    <property type="match status" value="1"/>
</dbReference>
<proteinExistence type="predicted"/>